<dbReference type="AlphaFoldDB" id="A0A4Y7RHU5"/>
<evidence type="ECO:0000256" key="1">
    <source>
        <dbReference type="SAM" id="MobiDB-lite"/>
    </source>
</evidence>
<sequence length="83" mass="9282">MLPQNPQRPPASPAPAVKGKDKAEAPFEVKSQTAEDLQAEGLYPTARLAQAYVIWQKYGRTFTPAEALEKGTLFPDLYRPYPY</sequence>
<feature type="compositionally biased region" description="Basic and acidic residues" evidence="1">
    <location>
        <begin position="18"/>
        <end position="27"/>
    </location>
</feature>
<accession>A0A4Y7RHU5</accession>
<protein>
    <submittedName>
        <fullName evidence="2">Spore coat associated protein JA (CotJA)</fullName>
    </submittedName>
</protein>
<comment type="caution">
    <text evidence="2">The sequence shown here is derived from an EMBL/GenBank/DDBJ whole genome shotgun (WGS) entry which is preliminary data.</text>
</comment>
<proteinExistence type="predicted"/>
<dbReference type="Pfam" id="PF11007">
    <property type="entry name" value="CotJA"/>
    <property type="match status" value="1"/>
</dbReference>
<gene>
    <name evidence="2" type="ORF">Psch_01949</name>
</gene>
<organism evidence="2 3">
    <name type="scientific">Pelotomaculum schinkii</name>
    <dbReference type="NCBI Taxonomy" id="78350"/>
    <lineage>
        <taxon>Bacteria</taxon>
        <taxon>Bacillati</taxon>
        <taxon>Bacillota</taxon>
        <taxon>Clostridia</taxon>
        <taxon>Eubacteriales</taxon>
        <taxon>Desulfotomaculaceae</taxon>
        <taxon>Pelotomaculum</taxon>
    </lineage>
</organism>
<dbReference type="RefSeq" id="WP_190240012.1">
    <property type="nucleotide sequence ID" value="NZ_QFGA01000001.1"/>
</dbReference>
<reference evidence="2 3" key="1">
    <citation type="journal article" date="2018" name="Environ. Microbiol.">
        <title>Novel energy conservation strategies and behaviour of Pelotomaculum schinkii driving syntrophic propionate catabolism.</title>
        <authorList>
            <person name="Hidalgo-Ahumada C.A.P."/>
            <person name="Nobu M.K."/>
            <person name="Narihiro T."/>
            <person name="Tamaki H."/>
            <person name="Liu W.T."/>
            <person name="Kamagata Y."/>
            <person name="Stams A.J.M."/>
            <person name="Imachi H."/>
            <person name="Sousa D.Z."/>
        </authorList>
    </citation>
    <scope>NUCLEOTIDE SEQUENCE [LARGE SCALE GENOMIC DNA]</scope>
    <source>
        <strain evidence="2 3">HH</strain>
    </source>
</reference>
<dbReference type="Proteomes" id="UP000298324">
    <property type="component" value="Unassembled WGS sequence"/>
</dbReference>
<feature type="region of interest" description="Disordered" evidence="1">
    <location>
        <begin position="1"/>
        <end position="27"/>
    </location>
</feature>
<feature type="compositionally biased region" description="Pro residues" evidence="1">
    <location>
        <begin position="1"/>
        <end position="13"/>
    </location>
</feature>
<name>A0A4Y7RHU5_9FIRM</name>
<dbReference type="EMBL" id="QFGA01000001">
    <property type="protein sequence ID" value="TEB08386.1"/>
    <property type="molecule type" value="Genomic_DNA"/>
</dbReference>
<dbReference type="InterPro" id="IPR020256">
    <property type="entry name" value="Spore_coat_CotJA"/>
</dbReference>
<keyword evidence="3" id="KW-1185">Reference proteome</keyword>
<evidence type="ECO:0000313" key="3">
    <source>
        <dbReference type="Proteomes" id="UP000298324"/>
    </source>
</evidence>
<evidence type="ECO:0000313" key="2">
    <source>
        <dbReference type="EMBL" id="TEB08386.1"/>
    </source>
</evidence>